<dbReference type="RefSeq" id="WP_236888531.1">
    <property type="nucleotide sequence ID" value="NZ_AP024488.1"/>
</dbReference>
<evidence type="ECO:0000313" key="2">
    <source>
        <dbReference type="Proteomes" id="UP001320148"/>
    </source>
</evidence>
<accession>A0ABM7PJ50</accession>
<proteinExistence type="predicted"/>
<name>A0ABM7PJ50_9BACT</name>
<organism evidence="1 2">
    <name type="scientific">Desulfoluna limicola</name>
    <dbReference type="NCBI Taxonomy" id="2810562"/>
    <lineage>
        <taxon>Bacteria</taxon>
        <taxon>Pseudomonadati</taxon>
        <taxon>Thermodesulfobacteriota</taxon>
        <taxon>Desulfobacteria</taxon>
        <taxon>Desulfobacterales</taxon>
        <taxon>Desulfolunaceae</taxon>
        <taxon>Desulfoluna</taxon>
    </lineage>
</organism>
<reference evidence="1 2" key="1">
    <citation type="submission" date="2021-02" db="EMBL/GenBank/DDBJ databases">
        <title>Complete genome of Desulfoluna sp. strain ASN36.</title>
        <authorList>
            <person name="Takahashi A."/>
            <person name="Kojima H."/>
            <person name="Fukui M."/>
        </authorList>
    </citation>
    <scope>NUCLEOTIDE SEQUENCE [LARGE SCALE GENOMIC DNA]</scope>
    <source>
        <strain evidence="1 2">ASN36</strain>
    </source>
</reference>
<dbReference type="EMBL" id="AP024488">
    <property type="protein sequence ID" value="BCS97103.1"/>
    <property type="molecule type" value="Genomic_DNA"/>
</dbReference>
<sequence>MLLCIDRGFCPDALGEVRLGVKSEVEYNDNLFLEESGETSDVMYRVSPWIEMAKTWSRAKTELTYRPRYTWYDKNPTYDSAGHRVELSMYGKPRRDVDLTFENLFNRSEESALDRQALQGATRLPYSTYASSLLGTWTTGRQDSYGFALRGERLDYDKDSTSQDSSEAGGGINARKRVGQQVFLTIDAGYTEGWYDDSTSYQLSRGTLGSEYALTPKKRLFLRLGGSRYTGDARRNYSTLSPLVGLVREFPHGHYDIGAGVIVRSEEGEETTYEPSVVGNAHTTKGWRRGEMTLTVSAGHEEEYIDFDNPGFDTFVSGMVSGWYGIAKDWKGTGRCQLRDDAYLETRPGERDRNDVTFRLKVGIERQLMRRASLSLDYSYNSRWSNIDEYGYEENSVILSLNIYTR</sequence>
<dbReference type="Proteomes" id="UP001320148">
    <property type="component" value="Chromosome"/>
</dbReference>
<gene>
    <name evidence="1" type="ORF">DSLASN_27350</name>
</gene>
<protein>
    <recommendedName>
        <fullName evidence="3">TIGR03016 family PEP-CTERM system-associated outer membrane protein</fullName>
    </recommendedName>
</protein>
<evidence type="ECO:0008006" key="3">
    <source>
        <dbReference type="Google" id="ProtNLM"/>
    </source>
</evidence>
<evidence type="ECO:0000313" key="1">
    <source>
        <dbReference type="EMBL" id="BCS97103.1"/>
    </source>
</evidence>
<keyword evidence="2" id="KW-1185">Reference proteome</keyword>